<accession>A0A7R7ZRZ7</accession>
<feature type="compositionally biased region" description="Gly residues" evidence="1">
    <location>
        <begin position="288"/>
        <end position="304"/>
    </location>
</feature>
<name>A0A7R7ZRZ7_ASPCH</name>
<dbReference type="SMART" id="SM00456">
    <property type="entry name" value="WW"/>
    <property type="match status" value="1"/>
</dbReference>
<feature type="region of interest" description="Disordered" evidence="1">
    <location>
        <begin position="1"/>
        <end position="21"/>
    </location>
</feature>
<feature type="compositionally biased region" description="Basic and acidic residues" evidence="1">
    <location>
        <begin position="96"/>
        <end position="120"/>
    </location>
</feature>
<dbReference type="PROSITE" id="PS50020">
    <property type="entry name" value="WW_DOMAIN_2"/>
    <property type="match status" value="1"/>
</dbReference>
<evidence type="ECO:0000313" key="4">
    <source>
        <dbReference type="Proteomes" id="UP000637239"/>
    </source>
</evidence>
<evidence type="ECO:0000313" key="3">
    <source>
        <dbReference type="EMBL" id="BCR90872.1"/>
    </source>
</evidence>
<feature type="compositionally biased region" description="Low complexity" evidence="1">
    <location>
        <begin position="181"/>
        <end position="195"/>
    </location>
</feature>
<dbReference type="InterPro" id="IPR001202">
    <property type="entry name" value="WW_dom"/>
</dbReference>
<proteinExistence type="predicted"/>
<dbReference type="InterPro" id="IPR036020">
    <property type="entry name" value="WW_dom_sf"/>
</dbReference>
<keyword evidence="4" id="KW-1185">Reference proteome</keyword>
<sequence>MSFAPPPGPPPPSVPDGWKPQFDDRYKQWYFVNLRTGKSQWEHPEALAQKQEELHEPPSVPPPSYEESGAGDSAGDSAAGASDKKGGLGSNNPYNQEKDKEDLVESDARLAARLQAEENARSGTQSPAVQPGAAADYYSDGSHAQSPGPSSAQNLAPQDTGRGNKTRSRSFLSRLMGKAKPSSGSSGNPFGGVYSRPPPPPPQSYGYPPSGYYGGYAQPQVGGYGYSQYPIQGGYAQPQRRHGGMGNAGAAALGVGGGLLGGALLAEAFDGGDNTYIENNYGGDDGGDYGGGGDDFGGGDFGDF</sequence>
<dbReference type="GeneID" id="66985230"/>
<feature type="compositionally biased region" description="Polar residues" evidence="1">
    <location>
        <begin position="142"/>
        <end position="163"/>
    </location>
</feature>
<dbReference type="RefSeq" id="XP_043139394.1">
    <property type="nucleotide sequence ID" value="XM_043281968.1"/>
</dbReference>
<dbReference type="AlphaFoldDB" id="A0A7R7ZRZ7"/>
<dbReference type="CDD" id="cd00201">
    <property type="entry name" value="WW"/>
    <property type="match status" value="1"/>
</dbReference>
<dbReference type="Gene3D" id="2.20.70.10">
    <property type="match status" value="1"/>
</dbReference>
<feature type="domain" description="WW" evidence="2">
    <location>
        <begin position="12"/>
        <end position="46"/>
    </location>
</feature>
<dbReference type="Pfam" id="PF00397">
    <property type="entry name" value="WW"/>
    <property type="match status" value="1"/>
</dbReference>
<feature type="region of interest" description="Disordered" evidence="1">
    <location>
        <begin position="42"/>
        <end position="211"/>
    </location>
</feature>
<reference evidence="3" key="1">
    <citation type="submission" date="2021-01" db="EMBL/GenBank/DDBJ databases">
        <authorList>
            <consortium name="Aspergillus chevalieri M1 genome sequencing consortium"/>
            <person name="Kazuki M."/>
            <person name="Futagami T."/>
        </authorList>
    </citation>
    <scope>NUCLEOTIDE SEQUENCE</scope>
    <source>
        <strain evidence="3">M1</strain>
    </source>
</reference>
<dbReference type="KEGG" id="ache:ACHE_60758S"/>
<feature type="compositionally biased region" description="Basic and acidic residues" evidence="1">
    <location>
        <begin position="42"/>
        <end position="56"/>
    </location>
</feature>
<reference evidence="3" key="2">
    <citation type="submission" date="2021-02" db="EMBL/GenBank/DDBJ databases">
        <title>Aspergillus chevalieri M1 genome sequence.</title>
        <authorList>
            <person name="Kadooka C."/>
            <person name="Mori K."/>
            <person name="Futagami T."/>
        </authorList>
    </citation>
    <scope>NUCLEOTIDE SEQUENCE</scope>
    <source>
        <strain evidence="3">M1</strain>
    </source>
</reference>
<dbReference type="PROSITE" id="PS01159">
    <property type="entry name" value="WW_DOMAIN_1"/>
    <property type="match status" value="1"/>
</dbReference>
<dbReference type="EMBL" id="AP024421">
    <property type="protein sequence ID" value="BCR90872.1"/>
    <property type="molecule type" value="Genomic_DNA"/>
</dbReference>
<dbReference type="SUPFAM" id="SSF51045">
    <property type="entry name" value="WW domain"/>
    <property type="match status" value="1"/>
</dbReference>
<feature type="compositionally biased region" description="Pro residues" evidence="1">
    <location>
        <begin position="1"/>
        <end position="14"/>
    </location>
</feature>
<evidence type="ECO:0000259" key="2">
    <source>
        <dbReference type="PROSITE" id="PS50020"/>
    </source>
</evidence>
<organism evidence="3 4">
    <name type="scientific">Aspergillus chevalieri</name>
    <name type="common">Eurotium chevalieri</name>
    <dbReference type="NCBI Taxonomy" id="182096"/>
    <lineage>
        <taxon>Eukaryota</taxon>
        <taxon>Fungi</taxon>
        <taxon>Dikarya</taxon>
        <taxon>Ascomycota</taxon>
        <taxon>Pezizomycotina</taxon>
        <taxon>Eurotiomycetes</taxon>
        <taxon>Eurotiomycetidae</taxon>
        <taxon>Eurotiales</taxon>
        <taxon>Aspergillaceae</taxon>
        <taxon>Aspergillus</taxon>
        <taxon>Aspergillus subgen. Aspergillus</taxon>
    </lineage>
</organism>
<gene>
    <name evidence="3" type="ORF">ACHE_60758S</name>
</gene>
<evidence type="ECO:0000256" key="1">
    <source>
        <dbReference type="SAM" id="MobiDB-lite"/>
    </source>
</evidence>
<protein>
    <recommendedName>
        <fullName evidence="2">WW domain-containing protein</fullName>
    </recommendedName>
</protein>
<dbReference type="Proteomes" id="UP000637239">
    <property type="component" value="Chromosome 6"/>
</dbReference>
<feature type="compositionally biased region" description="Low complexity" evidence="1">
    <location>
        <begin position="65"/>
        <end position="81"/>
    </location>
</feature>
<feature type="region of interest" description="Disordered" evidence="1">
    <location>
        <begin position="281"/>
        <end position="304"/>
    </location>
</feature>